<sequence>MERKRAMAKTVAIMLGDGFEPVEAIGPADVLRRGGVGVDLVSVMGRVEVTAAQEVSVRADKLVSDVDLATYDMVVMPGGSVGVENLEACPALADELRRRMAADGLVGSICAGPTILAKLGLLDGREAVCYPGCEEAFPAGVYQAGSDLVVDGNLITAAGPGTALVFGIALLNALEGDKVALAVGRDMLVLR</sequence>
<accession>A0ABU6IJ41</accession>
<gene>
    <name evidence="2" type="ORF">VIN30_07845</name>
</gene>
<dbReference type="Pfam" id="PF01965">
    <property type="entry name" value="DJ-1_PfpI"/>
    <property type="match status" value="1"/>
</dbReference>
<dbReference type="RefSeq" id="WP_338210633.1">
    <property type="nucleotide sequence ID" value="NZ_JAYMFF010000014.1"/>
</dbReference>
<feature type="domain" description="DJ-1/PfpI" evidence="1">
    <location>
        <begin position="9"/>
        <end position="172"/>
    </location>
</feature>
<dbReference type="InterPro" id="IPR006287">
    <property type="entry name" value="DJ-1"/>
</dbReference>
<comment type="caution">
    <text evidence="2">The sequence shown here is derived from an EMBL/GenBank/DDBJ whole genome shotgun (WGS) entry which is preliminary data.</text>
</comment>
<evidence type="ECO:0000313" key="3">
    <source>
        <dbReference type="Proteomes" id="UP001349994"/>
    </source>
</evidence>
<dbReference type="PANTHER" id="PTHR48094:SF12">
    <property type="entry name" value="PARKINSON DISEASE PROTEIN 7 HOMOLOG"/>
    <property type="match status" value="1"/>
</dbReference>
<evidence type="ECO:0000259" key="1">
    <source>
        <dbReference type="Pfam" id="PF01965"/>
    </source>
</evidence>
<name>A0ABU6IJ41_9ACTN</name>
<dbReference type="InterPro" id="IPR029062">
    <property type="entry name" value="Class_I_gatase-like"/>
</dbReference>
<dbReference type="NCBIfam" id="TIGR01383">
    <property type="entry name" value="not_thiJ"/>
    <property type="match status" value="1"/>
</dbReference>
<keyword evidence="3" id="KW-1185">Reference proteome</keyword>
<evidence type="ECO:0000313" key="2">
    <source>
        <dbReference type="EMBL" id="MEC4176361.1"/>
    </source>
</evidence>
<dbReference type="InterPro" id="IPR002818">
    <property type="entry name" value="DJ-1/PfpI"/>
</dbReference>
<dbReference type="EMBL" id="JAYMFF010000014">
    <property type="protein sequence ID" value="MEC4176361.1"/>
    <property type="molecule type" value="Genomic_DNA"/>
</dbReference>
<dbReference type="Gene3D" id="3.40.50.880">
    <property type="match status" value="1"/>
</dbReference>
<proteinExistence type="predicted"/>
<dbReference type="InterPro" id="IPR050325">
    <property type="entry name" value="Prot/Nucl_acid_deglycase"/>
</dbReference>
<dbReference type="SUPFAM" id="SSF52317">
    <property type="entry name" value="Class I glutamine amidotransferase-like"/>
    <property type="match status" value="1"/>
</dbReference>
<dbReference type="PANTHER" id="PTHR48094">
    <property type="entry name" value="PROTEIN/NUCLEIC ACID DEGLYCASE DJ-1-RELATED"/>
    <property type="match status" value="1"/>
</dbReference>
<dbReference type="Proteomes" id="UP001349994">
    <property type="component" value="Unassembled WGS sequence"/>
</dbReference>
<organism evidence="2 3">
    <name type="scientific">Adlercreutzia wanghongyangiae</name>
    <dbReference type="NCBI Taxonomy" id="3111451"/>
    <lineage>
        <taxon>Bacteria</taxon>
        <taxon>Bacillati</taxon>
        <taxon>Actinomycetota</taxon>
        <taxon>Coriobacteriia</taxon>
        <taxon>Eggerthellales</taxon>
        <taxon>Eggerthellaceae</taxon>
        <taxon>Adlercreutzia</taxon>
    </lineage>
</organism>
<protein>
    <submittedName>
        <fullName evidence="2">DJ-1 family glyoxalase III</fullName>
    </submittedName>
</protein>
<reference evidence="2 3" key="1">
    <citation type="submission" date="2024-01" db="EMBL/GenBank/DDBJ databases">
        <title>novel species in genus Adlercreutzia.</title>
        <authorList>
            <person name="Liu X."/>
        </authorList>
    </citation>
    <scope>NUCLEOTIDE SEQUENCE [LARGE SCALE GENOMIC DNA]</scope>
    <source>
        <strain evidence="2 3">R7</strain>
    </source>
</reference>
<dbReference type="CDD" id="cd03135">
    <property type="entry name" value="GATase1_DJ-1"/>
    <property type="match status" value="1"/>
</dbReference>